<evidence type="ECO:0000313" key="3">
    <source>
        <dbReference type="WBParaSite" id="PSAMB.scaffold3853size16624.g22747.t1"/>
    </source>
</evidence>
<name>A0A914WDH5_9BILA</name>
<protein>
    <submittedName>
        <fullName evidence="3">Peptidase S1 domain-containing protein</fullName>
    </submittedName>
</protein>
<organism evidence="2 3">
    <name type="scientific">Plectus sambesii</name>
    <dbReference type="NCBI Taxonomy" id="2011161"/>
    <lineage>
        <taxon>Eukaryota</taxon>
        <taxon>Metazoa</taxon>
        <taxon>Ecdysozoa</taxon>
        <taxon>Nematoda</taxon>
        <taxon>Chromadorea</taxon>
        <taxon>Plectida</taxon>
        <taxon>Plectina</taxon>
        <taxon>Plectoidea</taxon>
        <taxon>Plectidae</taxon>
        <taxon>Plectus</taxon>
    </lineage>
</organism>
<dbReference type="WBParaSite" id="PSAMB.scaffold3853size16624.g22747.t1">
    <property type="protein sequence ID" value="PSAMB.scaffold3853size16624.g22747.t1"/>
    <property type="gene ID" value="PSAMB.scaffold3853size16624.g22747"/>
</dbReference>
<reference evidence="3" key="1">
    <citation type="submission" date="2022-11" db="UniProtKB">
        <authorList>
            <consortium name="WormBaseParasite"/>
        </authorList>
    </citation>
    <scope>IDENTIFICATION</scope>
</reference>
<dbReference type="AlphaFoldDB" id="A0A914WDH5"/>
<sequence length="97" mass="10529">MGVLPPSQGDLATTTGMAILDDQQYLGTIGHCFLKHLANLTKGQKKCTRNPLTSSARKRQSLEPPGQAATHKTREAARSFVMQTDWSSTAQTGKRDS</sequence>
<evidence type="ECO:0000313" key="2">
    <source>
        <dbReference type="Proteomes" id="UP000887566"/>
    </source>
</evidence>
<dbReference type="Proteomes" id="UP000887566">
    <property type="component" value="Unplaced"/>
</dbReference>
<feature type="region of interest" description="Disordered" evidence="1">
    <location>
        <begin position="44"/>
        <end position="75"/>
    </location>
</feature>
<keyword evidence="2" id="KW-1185">Reference proteome</keyword>
<proteinExistence type="predicted"/>
<accession>A0A914WDH5</accession>
<evidence type="ECO:0000256" key="1">
    <source>
        <dbReference type="SAM" id="MobiDB-lite"/>
    </source>
</evidence>